<dbReference type="EMBL" id="JAGGKV010000009">
    <property type="protein sequence ID" value="MBP1964536.1"/>
    <property type="molecule type" value="Genomic_DNA"/>
</dbReference>
<dbReference type="PANTHER" id="PTHR35789">
    <property type="entry name" value="SPORE GERMINATION PROTEIN B3"/>
    <property type="match status" value="1"/>
</dbReference>
<dbReference type="NCBIfam" id="TIGR02887">
    <property type="entry name" value="spore_ger_x_C"/>
    <property type="match status" value="1"/>
</dbReference>
<keyword evidence="5" id="KW-0472">Membrane</keyword>
<keyword evidence="11" id="KW-1185">Reference proteome</keyword>
<evidence type="ECO:0000313" key="10">
    <source>
        <dbReference type="EMBL" id="MBP1964536.1"/>
    </source>
</evidence>
<sequence>MIRKFALSLLLLFVLFLAGCWNREELNEVAIVTGIGVDKGTPEEGFVLTYQVVAPRTAALTKQSSESGGNGPIILYKGSGKTLFEATRRTAPKLPRRLFFSHSRLFVISEKVANDGIGDLLDFIERNDEFRPTMQLFIARNSDAYNLLKASTPLDKISSNSIVEETRLSQKIWGNNLQVTLGEYLTNPQIPTVIPGLQLSGSDVKVSGLAVMNDQKLADWIEEPEARGLLWIKNKIRSTVVSLGCKPKQNGVGLVITRSDTKVRALMTTNQPSIQIQVTAEASIGEDDCAIDLTDPDEITKLEKKMSNQIKSEIDAVILQEQHKKLDVFGFGGTVMRSDKRYWHEIKDEWKDLFSQVAVKVEVASVIRRSGMRSKSFST</sequence>
<dbReference type="InterPro" id="IPR046953">
    <property type="entry name" value="Spore_GerAC-like_C"/>
</dbReference>
<organism evidence="10 11">
    <name type="scientific">Paenibacillus aceris</name>
    <dbReference type="NCBI Taxonomy" id="869555"/>
    <lineage>
        <taxon>Bacteria</taxon>
        <taxon>Bacillati</taxon>
        <taxon>Bacillota</taxon>
        <taxon>Bacilli</taxon>
        <taxon>Bacillales</taxon>
        <taxon>Paenibacillaceae</taxon>
        <taxon>Paenibacillus</taxon>
    </lineage>
</organism>
<dbReference type="PROSITE" id="PS51257">
    <property type="entry name" value="PROKAR_LIPOPROTEIN"/>
    <property type="match status" value="1"/>
</dbReference>
<keyword evidence="7" id="KW-0449">Lipoprotein</keyword>
<evidence type="ECO:0000313" key="11">
    <source>
        <dbReference type="Proteomes" id="UP001519344"/>
    </source>
</evidence>
<keyword evidence="6" id="KW-0564">Palmitate</keyword>
<evidence type="ECO:0000256" key="3">
    <source>
        <dbReference type="ARBA" id="ARBA00022544"/>
    </source>
</evidence>
<dbReference type="Pfam" id="PF05504">
    <property type="entry name" value="Spore_GerAC"/>
    <property type="match status" value="1"/>
</dbReference>
<evidence type="ECO:0000256" key="7">
    <source>
        <dbReference type="ARBA" id="ARBA00023288"/>
    </source>
</evidence>
<dbReference type="Proteomes" id="UP001519344">
    <property type="component" value="Unassembled WGS sequence"/>
</dbReference>
<protein>
    <submittedName>
        <fullName evidence="10">Spore germination protein KC</fullName>
    </submittedName>
</protein>
<gene>
    <name evidence="10" type="ORF">J2Z65_003759</name>
</gene>
<evidence type="ECO:0000259" key="9">
    <source>
        <dbReference type="Pfam" id="PF25198"/>
    </source>
</evidence>
<evidence type="ECO:0000256" key="4">
    <source>
        <dbReference type="ARBA" id="ARBA00022729"/>
    </source>
</evidence>
<comment type="similarity">
    <text evidence="2">Belongs to the GerABKC lipoprotein family.</text>
</comment>
<keyword evidence="4" id="KW-0732">Signal</keyword>
<dbReference type="Pfam" id="PF25198">
    <property type="entry name" value="Spore_GerAC_N"/>
    <property type="match status" value="1"/>
</dbReference>
<reference evidence="10 11" key="1">
    <citation type="submission" date="2021-03" db="EMBL/GenBank/DDBJ databases">
        <title>Genomic Encyclopedia of Type Strains, Phase IV (KMG-IV): sequencing the most valuable type-strain genomes for metagenomic binning, comparative biology and taxonomic classification.</title>
        <authorList>
            <person name="Goeker M."/>
        </authorList>
    </citation>
    <scope>NUCLEOTIDE SEQUENCE [LARGE SCALE GENOMIC DNA]</scope>
    <source>
        <strain evidence="10 11">DSM 24950</strain>
    </source>
</reference>
<name>A0ABS4I293_9BACL</name>
<comment type="subcellular location">
    <subcellularLocation>
        <location evidence="1">Membrane</location>
        <topology evidence="1">Lipid-anchor</topology>
    </subcellularLocation>
</comment>
<evidence type="ECO:0000259" key="8">
    <source>
        <dbReference type="Pfam" id="PF05504"/>
    </source>
</evidence>
<feature type="domain" description="Spore germination GerAC-like C-terminal" evidence="8">
    <location>
        <begin position="207"/>
        <end position="371"/>
    </location>
</feature>
<dbReference type="InterPro" id="IPR038501">
    <property type="entry name" value="Spore_GerAC_C_sf"/>
</dbReference>
<accession>A0ABS4I293</accession>
<evidence type="ECO:0000256" key="2">
    <source>
        <dbReference type="ARBA" id="ARBA00007886"/>
    </source>
</evidence>
<dbReference type="RefSeq" id="WP_167057658.1">
    <property type="nucleotide sequence ID" value="NZ_JAAOZR010000017.1"/>
</dbReference>
<evidence type="ECO:0000256" key="6">
    <source>
        <dbReference type="ARBA" id="ARBA00023139"/>
    </source>
</evidence>
<proteinExistence type="inferred from homology"/>
<evidence type="ECO:0000256" key="1">
    <source>
        <dbReference type="ARBA" id="ARBA00004635"/>
    </source>
</evidence>
<dbReference type="InterPro" id="IPR057336">
    <property type="entry name" value="GerAC_N"/>
</dbReference>
<evidence type="ECO:0000256" key="5">
    <source>
        <dbReference type="ARBA" id="ARBA00023136"/>
    </source>
</evidence>
<feature type="domain" description="Spore germination protein N-terminal" evidence="9">
    <location>
        <begin position="22"/>
        <end position="186"/>
    </location>
</feature>
<dbReference type="InterPro" id="IPR008844">
    <property type="entry name" value="Spore_GerAC-like"/>
</dbReference>
<dbReference type="PANTHER" id="PTHR35789:SF1">
    <property type="entry name" value="SPORE GERMINATION PROTEIN B3"/>
    <property type="match status" value="1"/>
</dbReference>
<comment type="caution">
    <text evidence="10">The sequence shown here is derived from an EMBL/GenBank/DDBJ whole genome shotgun (WGS) entry which is preliminary data.</text>
</comment>
<keyword evidence="3" id="KW-0309">Germination</keyword>
<dbReference type="Gene3D" id="3.30.300.210">
    <property type="entry name" value="Nutrient germinant receptor protein C, domain 3"/>
    <property type="match status" value="1"/>
</dbReference>
<dbReference type="Gene3D" id="6.20.190.10">
    <property type="entry name" value="Nutrient germinant receptor protein C, domain 1"/>
    <property type="match status" value="1"/>
</dbReference>